<dbReference type="Proteomes" id="UP000199045">
    <property type="component" value="Unassembled WGS sequence"/>
</dbReference>
<dbReference type="Pfam" id="PF14094">
    <property type="entry name" value="DUF4272"/>
    <property type="match status" value="1"/>
</dbReference>
<dbReference type="InterPro" id="IPR025368">
    <property type="entry name" value="DUF4272"/>
</dbReference>
<dbReference type="RefSeq" id="WP_089833141.1">
    <property type="nucleotide sequence ID" value="NZ_FNBN01000003.1"/>
</dbReference>
<evidence type="ECO:0000313" key="1">
    <source>
        <dbReference type="EMBL" id="SDG11911.1"/>
    </source>
</evidence>
<accession>A0A1G7RMC1</accession>
<sequence length="219" mass="25403">MLATRITRIEERLSLHGVNNYQISYPEYLNFDQEHFATPREVGCRVMILTAIAYTIQDETKKYGIVKWLKEENIWSHVSEKEVAYLNSRTTGEDEIVDLSWKIEAAYILAWALGLVDDKPMPGEEATEAQINNMIQQLPALGDQLEPFLSQLTFRDTTEIYDENIFYELTTSHFRDTLFSGGKSRADVHVPASFERHLALNWLRRFMSVQDWDDTDTST</sequence>
<name>A0A1G7RMC1_CHIFI</name>
<gene>
    <name evidence="1" type="ORF">SAMN04488121_103527</name>
</gene>
<dbReference type="OrthoDB" id="4399984at2"/>
<protein>
    <recommendedName>
        <fullName evidence="3">DUF4272 domain-containing protein</fullName>
    </recommendedName>
</protein>
<evidence type="ECO:0008006" key="3">
    <source>
        <dbReference type="Google" id="ProtNLM"/>
    </source>
</evidence>
<evidence type="ECO:0000313" key="2">
    <source>
        <dbReference type="Proteomes" id="UP000199045"/>
    </source>
</evidence>
<reference evidence="1 2" key="1">
    <citation type="submission" date="2016-10" db="EMBL/GenBank/DDBJ databases">
        <authorList>
            <person name="de Groot N.N."/>
        </authorList>
    </citation>
    <scope>NUCLEOTIDE SEQUENCE [LARGE SCALE GENOMIC DNA]</scope>
    <source>
        <strain evidence="1 2">DSM 527</strain>
    </source>
</reference>
<organism evidence="1 2">
    <name type="scientific">Chitinophaga filiformis</name>
    <name type="common">Myxococcus filiformis</name>
    <name type="synonym">Flexibacter filiformis</name>
    <dbReference type="NCBI Taxonomy" id="104663"/>
    <lineage>
        <taxon>Bacteria</taxon>
        <taxon>Pseudomonadati</taxon>
        <taxon>Bacteroidota</taxon>
        <taxon>Chitinophagia</taxon>
        <taxon>Chitinophagales</taxon>
        <taxon>Chitinophagaceae</taxon>
        <taxon>Chitinophaga</taxon>
    </lineage>
</organism>
<dbReference type="EMBL" id="FNBN01000003">
    <property type="protein sequence ID" value="SDG11911.1"/>
    <property type="molecule type" value="Genomic_DNA"/>
</dbReference>
<proteinExistence type="predicted"/>
<dbReference type="AlphaFoldDB" id="A0A1G7RMC1"/>